<keyword evidence="2" id="KW-0472">Membrane</keyword>
<gene>
    <name evidence="3" type="ORF">MVEN_00916000</name>
</gene>
<proteinExistence type="predicted"/>
<dbReference type="Proteomes" id="UP000620124">
    <property type="component" value="Unassembled WGS sequence"/>
</dbReference>
<feature type="transmembrane region" description="Helical" evidence="2">
    <location>
        <begin position="78"/>
        <end position="96"/>
    </location>
</feature>
<dbReference type="OrthoDB" id="3049002at2759"/>
<keyword evidence="4" id="KW-1185">Reference proteome</keyword>
<dbReference type="EMBL" id="JACAZI010000007">
    <property type="protein sequence ID" value="KAF7355874.1"/>
    <property type="molecule type" value="Genomic_DNA"/>
</dbReference>
<organism evidence="3 4">
    <name type="scientific">Mycena venus</name>
    <dbReference type="NCBI Taxonomy" id="2733690"/>
    <lineage>
        <taxon>Eukaryota</taxon>
        <taxon>Fungi</taxon>
        <taxon>Dikarya</taxon>
        <taxon>Basidiomycota</taxon>
        <taxon>Agaricomycotina</taxon>
        <taxon>Agaricomycetes</taxon>
        <taxon>Agaricomycetidae</taxon>
        <taxon>Agaricales</taxon>
        <taxon>Marasmiineae</taxon>
        <taxon>Mycenaceae</taxon>
        <taxon>Mycena</taxon>
    </lineage>
</organism>
<evidence type="ECO:0000313" key="4">
    <source>
        <dbReference type="Proteomes" id="UP000620124"/>
    </source>
</evidence>
<keyword evidence="2" id="KW-1133">Transmembrane helix</keyword>
<sequence length="249" mass="27412">MRFMAGVEEVGFAIFFSTLQRDDIPRVVVTTLFLFCAESVIGLVTTIVSVHGGTSGLMGSQGILTCASTQANVPDVNIAMWLTSMAVACIYLGLIIHKAIDSIQDIEAADGRTRTSNFGLITALRSPMTPTLHVCLRDAGLYFLVVFGVLLVNLILIVSHNRYAQLGTAWLLATYSVASTRIFLNLKDVTLAAHHNGETWSEFQQNSTLEFQVRSELRTSEDHYMGRTIPEIPPVRAPEDRVGTRTYSR</sequence>
<accession>A0A8H6YBE8</accession>
<feature type="region of interest" description="Disordered" evidence="1">
    <location>
        <begin position="228"/>
        <end position="249"/>
    </location>
</feature>
<reference evidence="3" key="1">
    <citation type="submission" date="2020-05" db="EMBL/GenBank/DDBJ databases">
        <title>Mycena genomes resolve the evolution of fungal bioluminescence.</title>
        <authorList>
            <person name="Tsai I.J."/>
        </authorList>
    </citation>
    <scope>NUCLEOTIDE SEQUENCE</scope>
    <source>
        <strain evidence="3">CCC161011</strain>
    </source>
</reference>
<feature type="transmembrane region" description="Helical" evidence="2">
    <location>
        <begin position="164"/>
        <end position="184"/>
    </location>
</feature>
<feature type="transmembrane region" description="Helical" evidence="2">
    <location>
        <begin position="27"/>
        <end position="50"/>
    </location>
</feature>
<name>A0A8H6YBE8_9AGAR</name>
<protein>
    <submittedName>
        <fullName evidence="3">Uncharacterized protein</fullName>
    </submittedName>
</protein>
<comment type="caution">
    <text evidence="3">The sequence shown here is derived from an EMBL/GenBank/DDBJ whole genome shotgun (WGS) entry which is preliminary data.</text>
</comment>
<evidence type="ECO:0000256" key="2">
    <source>
        <dbReference type="SAM" id="Phobius"/>
    </source>
</evidence>
<keyword evidence="2" id="KW-0812">Transmembrane</keyword>
<dbReference type="AlphaFoldDB" id="A0A8H6YBE8"/>
<feature type="transmembrane region" description="Helical" evidence="2">
    <location>
        <begin position="139"/>
        <end position="158"/>
    </location>
</feature>
<evidence type="ECO:0000256" key="1">
    <source>
        <dbReference type="SAM" id="MobiDB-lite"/>
    </source>
</evidence>
<evidence type="ECO:0000313" key="3">
    <source>
        <dbReference type="EMBL" id="KAF7355874.1"/>
    </source>
</evidence>